<protein>
    <submittedName>
        <fullName evidence="10">Peptidoglycan DD-metalloendopeptidase family protein</fullName>
    </submittedName>
</protein>
<dbReference type="Proteomes" id="UP000613030">
    <property type="component" value="Unassembled WGS sequence"/>
</dbReference>
<keyword evidence="7" id="KW-0482">Metalloprotease</keyword>
<evidence type="ECO:0000256" key="7">
    <source>
        <dbReference type="ARBA" id="ARBA00023049"/>
    </source>
</evidence>
<organism evidence="10 11">
    <name type="scientific">Chryseolinea lacunae</name>
    <dbReference type="NCBI Taxonomy" id="2801331"/>
    <lineage>
        <taxon>Bacteria</taxon>
        <taxon>Pseudomonadati</taxon>
        <taxon>Bacteroidota</taxon>
        <taxon>Cytophagia</taxon>
        <taxon>Cytophagales</taxon>
        <taxon>Fulvivirgaceae</taxon>
        <taxon>Chryseolinea</taxon>
    </lineage>
</organism>
<evidence type="ECO:0000259" key="9">
    <source>
        <dbReference type="Pfam" id="PF19425"/>
    </source>
</evidence>
<feature type="domain" description="Csd3-like second N-terminal" evidence="9">
    <location>
        <begin position="154"/>
        <end position="271"/>
    </location>
</feature>
<dbReference type="EMBL" id="JAERRB010000003">
    <property type="protein sequence ID" value="MBL0741946.1"/>
    <property type="molecule type" value="Genomic_DNA"/>
</dbReference>
<keyword evidence="11" id="KW-1185">Reference proteome</keyword>
<dbReference type="InterPro" id="IPR016047">
    <property type="entry name" value="M23ase_b-sheet_dom"/>
</dbReference>
<evidence type="ECO:0000256" key="2">
    <source>
        <dbReference type="ARBA" id="ARBA00004196"/>
    </source>
</evidence>
<dbReference type="CDD" id="cd12797">
    <property type="entry name" value="M23_peptidase"/>
    <property type="match status" value="1"/>
</dbReference>
<keyword evidence="6" id="KW-0862">Zinc</keyword>
<dbReference type="RefSeq" id="WP_202009598.1">
    <property type="nucleotide sequence ID" value="NZ_JAERRB010000003.1"/>
</dbReference>
<keyword evidence="4" id="KW-0479">Metal-binding</keyword>
<evidence type="ECO:0000256" key="4">
    <source>
        <dbReference type="ARBA" id="ARBA00022723"/>
    </source>
</evidence>
<proteinExistence type="predicted"/>
<dbReference type="InterPro" id="IPR045834">
    <property type="entry name" value="Csd3_N2"/>
</dbReference>
<dbReference type="InterPro" id="IPR050570">
    <property type="entry name" value="Cell_wall_metabolism_enzyme"/>
</dbReference>
<gene>
    <name evidence="10" type="ORF">JI741_12000</name>
</gene>
<keyword evidence="5" id="KW-0378">Hydrolase</keyword>
<evidence type="ECO:0000259" key="8">
    <source>
        <dbReference type="Pfam" id="PF01551"/>
    </source>
</evidence>
<dbReference type="Gene3D" id="3.10.450.350">
    <property type="match status" value="1"/>
</dbReference>
<evidence type="ECO:0000313" key="11">
    <source>
        <dbReference type="Proteomes" id="UP000613030"/>
    </source>
</evidence>
<dbReference type="InterPro" id="IPR011055">
    <property type="entry name" value="Dup_hybrid_motif"/>
</dbReference>
<evidence type="ECO:0000256" key="3">
    <source>
        <dbReference type="ARBA" id="ARBA00022670"/>
    </source>
</evidence>
<comment type="subcellular location">
    <subcellularLocation>
        <location evidence="2">Cell envelope</location>
    </subcellularLocation>
</comment>
<reference evidence="10 11" key="1">
    <citation type="submission" date="2021-01" db="EMBL/GenBank/DDBJ databases">
        <title>Chryseolinea sp. Jin1 Genome sequencing and assembly.</title>
        <authorList>
            <person name="Kim I."/>
        </authorList>
    </citation>
    <scope>NUCLEOTIDE SEQUENCE [LARGE SCALE GENOMIC DNA]</scope>
    <source>
        <strain evidence="10 11">Jin1</strain>
    </source>
</reference>
<dbReference type="PANTHER" id="PTHR21666">
    <property type="entry name" value="PEPTIDASE-RELATED"/>
    <property type="match status" value="1"/>
</dbReference>
<keyword evidence="3" id="KW-0645">Protease</keyword>
<dbReference type="SUPFAM" id="SSF51261">
    <property type="entry name" value="Duplicated hybrid motif"/>
    <property type="match status" value="1"/>
</dbReference>
<comment type="cofactor">
    <cofactor evidence="1">
        <name>Zn(2+)</name>
        <dbReference type="ChEBI" id="CHEBI:29105"/>
    </cofactor>
</comment>
<dbReference type="PANTHER" id="PTHR21666:SF288">
    <property type="entry name" value="CELL DIVISION PROTEIN YTFB"/>
    <property type="match status" value="1"/>
</dbReference>
<feature type="domain" description="M23ase beta-sheet core" evidence="8">
    <location>
        <begin position="285"/>
        <end position="380"/>
    </location>
</feature>
<accession>A0ABS1KR79</accession>
<evidence type="ECO:0000256" key="5">
    <source>
        <dbReference type="ARBA" id="ARBA00022801"/>
    </source>
</evidence>
<dbReference type="Pfam" id="PF01551">
    <property type="entry name" value="Peptidase_M23"/>
    <property type="match status" value="1"/>
</dbReference>
<dbReference type="Pfam" id="PF19425">
    <property type="entry name" value="Csd3_N2"/>
    <property type="match status" value="1"/>
</dbReference>
<comment type="caution">
    <text evidence="10">The sequence shown here is derived from an EMBL/GenBank/DDBJ whole genome shotgun (WGS) entry which is preliminary data.</text>
</comment>
<name>A0ABS1KR79_9BACT</name>
<evidence type="ECO:0000256" key="1">
    <source>
        <dbReference type="ARBA" id="ARBA00001947"/>
    </source>
</evidence>
<evidence type="ECO:0000313" key="10">
    <source>
        <dbReference type="EMBL" id="MBL0741946.1"/>
    </source>
</evidence>
<evidence type="ECO:0000256" key="6">
    <source>
        <dbReference type="ARBA" id="ARBA00022833"/>
    </source>
</evidence>
<sequence length="427" mass="48588">MQKRWLGFILVAVLTVAVVLTNRYYLPTLMQTEASLDTAKVVVAKAPSVLYGMVVDNYTVIEDKIKRNERLGDILTAYNVPASIIHQISQLSRNVFDVRKIAPNKKYTLLCNQTDSLKTAKVLVYEPNSIDYIVFRFEDTLWVDVCKRDVVILEKSIAGEIRSNLSETIEELGISHELTNKFVDIFGWQVDFQRLQKGDKFKLIYEEAQVEGVSVGIKQINGIYFEHFGHPYYAVPFDQGEGIDYFDDEGKSTRKALLKYPIEFTRISSRYTMSRFHPVQKRWKAHLGTDFAAPVGTPIRTVGDGVVEEAQYKSNNGNYVKVRHNGTYTTQYLHMSRIADGIRAGMHIRQGQTIGYVGSTGLATGPHLCYRFWRNGVQVDALRVELPPSEPVKKDHEAEFNALKEKLVRKLEAIPFPEQKQDPIASL</sequence>
<dbReference type="Gene3D" id="2.70.70.10">
    <property type="entry name" value="Glucose Permease (Domain IIA)"/>
    <property type="match status" value="1"/>
</dbReference>